<protein>
    <recommendedName>
        <fullName evidence="4">DUF3267 domain-containing protein</fullName>
    </recommendedName>
</protein>
<dbReference type="GeneID" id="78274908"/>
<organism evidence="2 3">
    <name type="scientific">Dubosiella newyorkensis</name>
    <dbReference type="NCBI Taxonomy" id="1862672"/>
    <lineage>
        <taxon>Bacteria</taxon>
        <taxon>Bacillati</taxon>
        <taxon>Bacillota</taxon>
        <taxon>Erysipelotrichia</taxon>
        <taxon>Erysipelotrichales</taxon>
        <taxon>Erysipelotrichaceae</taxon>
        <taxon>Dubosiella</taxon>
    </lineage>
</organism>
<dbReference type="Pfam" id="PF11667">
    <property type="entry name" value="DUF3267"/>
    <property type="match status" value="1"/>
</dbReference>
<keyword evidence="1" id="KW-0472">Membrane</keyword>
<evidence type="ECO:0008006" key="4">
    <source>
        <dbReference type="Google" id="ProtNLM"/>
    </source>
</evidence>
<dbReference type="STRING" id="1862672.BO225_02960"/>
<gene>
    <name evidence="2" type="ORF">BO225_02960</name>
</gene>
<feature type="transmembrane region" description="Helical" evidence="1">
    <location>
        <begin position="119"/>
        <end position="140"/>
    </location>
</feature>
<feature type="transmembrane region" description="Helical" evidence="1">
    <location>
        <begin position="43"/>
        <end position="61"/>
    </location>
</feature>
<dbReference type="RefSeq" id="WP_076340799.1">
    <property type="nucleotide sequence ID" value="NZ_CAPDDE010000002.1"/>
</dbReference>
<evidence type="ECO:0000256" key="1">
    <source>
        <dbReference type="SAM" id="Phobius"/>
    </source>
</evidence>
<proteinExistence type="predicted"/>
<keyword evidence="1" id="KW-0812">Transmembrane</keyword>
<sequence>MKLHYRGKYDLDPNSLPVAEEKEGAIQFEEAASTQELAKKANIAAFILLILLLIPIVMLHRLKADSFAFWIGCLLSLFCALPHELLHALCFKEDVYLYTNLRQGMLFVIGTEPMSKGRFIFLSLLPNLVFGLVPYLLGLIYPSLSLLLGLGWSSLAMGTGDYINVYHALKQMPKGALTYMSGFHSYWFMPEQK</sequence>
<keyword evidence="1" id="KW-1133">Transmembrane helix</keyword>
<reference evidence="2 3" key="1">
    <citation type="submission" date="2016-11" db="EMBL/GenBank/DDBJ databases">
        <title>Description of two novel members of the family Erysipelotrichaceae: Ileibacterium lipovorans gen. nov., sp. nov. and Dubosiella newyorkensis, gen. nov., sp. nov.</title>
        <authorList>
            <person name="Cox L.M."/>
            <person name="Sohn J."/>
            <person name="Tyrrell K.L."/>
            <person name="Citron D.M."/>
            <person name="Lawson P.A."/>
            <person name="Patel N.B."/>
            <person name="Iizumi T."/>
            <person name="Perez-Perez G.I."/>
            <person name="Goldstein E.J."/>
            <person name="Blaser M.J."/>
        </authorList>
    </citation>
    <scope>NUCLEOTIDE SEQUENCE [LARGE SCALE GENOMIC DNA]</scope>
    <source>
        <strain evidence="2 3">NYU-BL-A4</strain>
    </source>
</reference>
<dbReference type="Proteomes" id="UP000186705">
    <property type="component" value="Unassembled WGS sequence"/>
</dbReference>
<keyword evidence="3" id="KW-1185">Reference proteome</keyword>
<comment type="caution">
    <text evidence="2">The sequence shown here is derived from an EMBL/GenBank/DDBJ whole genome shotgun (WGS) entry which is preliminary data.</text>
</comment>
<dbReference type="EMBL" id="MPKA01000047">
    <property type="protein sequence ID" value="OLU47518.1"/>
    <property type="molecule type" value="Genomic_DNA"/>
</dbReference>
<dbReference type="AlphaFoldDB" id="A0A1U7NPG1"/>
<evidence type="ECO:0000313" key="2">
    <source>
        <dbReference type="EMBL" id="OLU47518.1"/>
    </source>
</evidence>
<dbReference type="InterPro" id="IPR021683">
    <property type="entry name" value="DUF3267"/>
</dbReference>
<accession>A0A1U7NPG1</accession>
<feature type="transmembrane region" description="Helical" evidence="1">
    <location>
        <begin position="67"/>
        <end position="86"/>
    </location>
</feature>
<feature type="transmembrane region" description="Helical" evidence="1">
    <location>
        <begin position="146"/>
        <end position="165"/>
    </location>
</feature>
<evidence type="ECO:0000313" key="3">
    <source>
        <dbReference type="Proteomes" id="UP000186705"/>
    </source>
</evidence>
<dbReference type="OrthoDB" id="2965733at2"/>
<name>A0A1U7NPG1_9FIRM</name>